<comment type="caution">
    <text evidence="2">The sequence shown here is derived from an EMBL/GenBank/DDBJ whole genome shotgun (WGS) entry which is preliminary data.</text>
</comment>
<dbReference type="Pfam" id="PF08379">
    <property type="entry name" value="Bact_transglu_N"/>
    <property type="match status" value="1"/>
</dbReference>
<dbReference type="Pfam" id="PF01841">
    <property type="entry name" value="Transglut_core"/>
    <property type="match status" value="1"/>
</dbReference>
<dbReference type="InterPro" id="IPR002931">
    <property type="entry name" value="Transglutaminase-like"/>
</dbReference>
<feature type="domain" description="Transglutaminase-like" evidence="1">
    <location>
        <begin position="160"/>
        <end position="225"/>
    </location>
</feature>
<dbReference type="AlphaFoldDB" id="A0A2W5N7I2"/>
<dbReference type="Proteomes" id="UP000249185">
    <property type="component" value="Unassembled WGS sequence"/>
</dbReference>
<dbReference type="PANTHER" id="PTHR33490:SF6">
    <property type="entry name" value="SLL1049 PROTEIN"/>
    <property type="match status" value="1"/>
</dbReference>
<evidence type="ECO:0000313" key="3">
    <source>
        <dbReference type="Proteomes" id="UP000249185"/>
    </source>
</evidence>
<dbReference type="Gene3D" id="3.10.620.30">
    <property type="match status" value="1"/>
</dbReference>
<dbReference type="SMART" id="SM00460">
    <property type="entry name" value="TGc"/>
    <property type="match status" value="1"/>
</dbReference>
<accession>A0A2W5N7I2</accession>
<gene>
    <name evidence="2" type="ORF">DI556_11325</name>
</gene>
<dbReference type="InterPro" id="IPR013589">
    <property type="entry name" value="Bac_transglu_N"/>
</dbReference>
<evidence type="ECO:0000259" key="1">
    <source>
        <dbReference type="SMART" id="SM00460"/>
    </source>
</evidence>
<dbReference type="SUPFAM" id="SSF54001">
    <property type="entry name" value="Cysteine proteinases"/>
    <property type="match status" value="1"/>
</dbReference>
<dbReference type="PANTHER" id="PTHR33490">
    <property type="entry name" value="BLR5614 PROTEIN-RELATED"/>
    <property type="match status" value="1"/>
</dbReference>
<proteinExistence type="predicted"/>
<evidence type="ECO:0000313" key="2">
    <source>
        <dbReference type="EMBL" id="PZQ49451.1"/>
    </source>
</evidence>
<dbReference type="InterPro" id="IPR038765">
    <property type="entry name" value="Papain-like_cys_pep_sf"/>
</dbReference>
<protein>
    <submittedName>
        <fullName evidence="2">Transglutaminase family protein</fullName>
    </submittedName>
</protein>
<organism evidence="2 3">
    <name type="scientific">Rhodovulum sulfidophilum</name>
    <name type="common">Rhodobacter sulfidophilus</name>
    <dbReference type="NCBI Taxonomy" id="35806"/>
    <lineage>
        <taxon>Bacteria</taxon>
        <taxon>Pseudomonadati</taxon>
        <taxon>Pseudomonadota</taxon>
        <taxon>Alphaproteobacteria</taxon>
        <taxon>Rhodobacterales</taxon>
        <taxon>Paracoccaceae</taxon>
        <taxon>Rhodovulum</taxon>
    </lineage>
</organism>
<dbReference type="EMBL" id="QFPW01000007">
    <property type="protein sequence ID" value="PZQ49451.1"/>
    <property type="molecule type" value="Genomic_DNA"/>
</dbReference>
<reference evidence="2 3" key="1">
    <citation type="submission" date="2017-08" db="EMBL/GenBank/DDBJ databases">
        <title>Infants hospitalized years apart are colonized by the same room-sourced microbial strains.</title>
        <authorList>
            <person name="Brooks B."/>
            <person name="Olm M.R."/>
            <person name="Firek B.A."/>
            <person name="Baker R."/>
            <person name="Thomas B.C."/>
            <person name="Morowitz M.J."/>
            <person name="Banfield J.F."/>
        </authorList>
    </citation>
    <scope>NUCLEOTIDE SEQUENCE [LARGE SCALE GENOMIC DNA]</scope>
    <source>
        <strain evidence="2">S2_005_002_R2_34</strain>
    </source>
</reference>
<sequence length="271" mass="28398">MLLTVRHTTTYVFDTPMRFVAQSHRLTPANNGSQKVRSWSVTSEGATFGAAFTDGAGDRVTTMTAQGPVDRIEILVEGGVETVDTTGVLRDHREIISPVCYLQGTAATTPTGALLELVAKTVEAARGTDLARAHRFNEVVGEAIAYVPGATHAHTTAAEAVELGQGVCQDHAHALIAMAQAAGMPARYVSGYLLAGEAVTESDASHAWAEIRVDGLGWVGFDAANGCCPDARYIRLGSGRDAREAAPIRGVSRGGGSEALDVRVVVAQGQQ</sequence>
<name>A0A2W5N7I2_RHOSU</name>